<evidence type="ECO:0000256" key="2">
    <source>
        <dbReference type="ARBA" id="ARBA00022448"/>
    </source>
</evidence>
<evidence type="ECO:0000256" key="6">
    <source>
        <dbReference type="ARBA" id="ARBA00023065"/>
    </source>
</evidence>
<dbReference type="GO" id="GO:0015288">
    <property type="term" value="F:porin activity"/>
    <property type="evidence" value="ECO:0007669"/>
    <property type="project" value="UniProtKB-KW"/>
</dbReference>
<dbReference type="InterPro" id="IPR003684">
    <property type="entry name" value="Porin_alphabac"/>
</dbReference>
<dbReference type="InterPro" id="IPR051692">
    <property type="entry name" value="OMP-like"/>
</dbReference>
<keyword evidence="3 11" id="KW-1134">Transmembrane beta strand</keyword>
<comment type="similarity">
    <text evidence="1 11">Belongs to the alphaproteobacteria porin family.</text>
</comment>
<feature type="chain" id="PRO_5041015671" description="Porin" evidence="11">
    <location>
        <begin position="22"/>
        <end position="294"/>
    </location>
</feature>
<dbReference type="Pfam" id="PF02530">
    <property type="entry name" value="Porin_2"/>
    <property type="match status" value="1"/>
</dbReference>
<evidence type="ECO:0000256" key="9">
    <source>
        <dbReference type="ARBA" id="ARBA00023237"/>
    </source>
</evidence>
<dbReference type="GO" id="GO:0009279">
    <property type="term" value="C:cell outer membrane"/>
    <property type="evidence" value="ECO:0007669"/>
    <property type="project" value="UniProtKB-SubCell"/>
</dbReference>
<feature type="signal peptide" evidence="11">
    <location>
        <begin position="1"/>
        <end position="21"/>
    </location>
</feature>
<keyword evidence="6 11" id="KW-0406">Ion transport</keyword>
<proteinExistence type="inferred from homology"/>
<keyword evidence="9 11" id="KW-0998">Cell outer membrane</keyword>
<evidence type="ECO:0000256" key="3">
    <source>
        <dbReference type="ARBA" id="ARBA00022452"/>
    </source>
</evidence>
<evidence type="ECO:0000256" key="10">
    <source>
        <dbReference type="ARBA" id="ARBA00038306"/>
    </source>
</evidence>
<keyword evidence="8 11" id="KW-0472">Membrane</keyword>
<dbReference type="InterPro" id="IPR011250">
    <property type="entry name" value="OMP/PagP_B-barrel"/>
</dbReference>
<dbReference type="Gene3D" id="2.40.160.20">
    <property type="match status" value="1"/>
</dbReference>
<dbReference type="PATRIC" id="fig|38323.4.peg.1185"/>
<sequence length="294" mass="32543">MNTRFIIASVFAFIPASVIQAADVIVPHQSEQVIPSVITSPPFSWAGFYFGGQIGGFSSKISAMTRDDDIPLYPDESNKSEKWVPVEKQYMPKLSGFIGGFYTGANLELDNGLILGVDTDILFFGQKDTKTIVHDETVESSAEEGGSEPKQVSFKLGHLSEVFKPVVRNQQEVEGNHLTFSHTLKQKWTGATRARIGFSVARMMPYISGGVAYGKFQDILSTSITGEDPFSATSDETKTMIGYTVGGGVDFAMTNNFIVRAEYRYSDFGKKKFKDTIELDYKTNDFRVGIAYKF</sequence>
<dbReference type="RefSeq" id="WP_038487924.1">
    <property type="nucleotide sequence ID" value="NZ_CACVBK010000004.1"/>
</dbReference>
<organism evidence="12 13">
    <name type="scientific">Bartonella henselae</name>
    <name type="common">Rochalimaea henselae</name>
    <dbReference type="NCBI Taxonomy" id="38323"/>
    <lineage>
        <taxon>Bacteria</taxon>
        <taxon>Pseudomonadati</taxon>
        <taxon>Pseudomonadota</taxon>
        <taxon>Alphaproteobacteria</taxon>
        <taxon>Hyphomicrobiales</taxon>
        <taxon>Bartonellaceae</taxon>
        <taxon>Bartonella</taxon>
    </lineage>
</organism>
<comment type="function">
    <text evidence="11">Forms passive diffusion pores that allow small molecular weight hydrophilic materials across the outer membrane.</text>
</comment>
<dbReference type="STRING" id="38323.BM1374165_01121"/>
<comment type="domain">
    <text evidence="11">Consists of 16-stranded beta-barrel sheets, with large surface-exposed loops, that form a transmembrane pore at the center of each barrel. The pore is partially ocluded by a peptide loop that folds into the pore lumen.</text>
</comment>
<evidence type="ECO:0000256" key="4">
    <source>
        <dbReference type="ARBA" id="ARBA00022692"/>
    </source>
</evidence>
<evidence type="ECO:0000256" key="1">
    <source>
        <dbReference type="ARBA" id="ARBA00009521"/>
    </source>
</evidence>
<evidence type="ECO:0000256" key="7">
    <source>
        <dbReference type="ARBA" id="ARBA00023114"/>
    </source>
</evidence>
<keyword evidence="4 11" id="KW-0812">Transmembrane</keyword>
<comment type="subcellular location">
    <subcellularLocation>
        <location evidence="11">Cell outer membrane</location>
        <topology evidence="11">Multi-pass membrane protein</topology>
    </subcellularLocation>
</comment>
<keyword evidence="5 11" id="KW-0732">Signal</keyword>
<dbReference type="GO" id="GO:0006811">
    <property type="term" value="P:monoatomic ion transport"/>
    <property type="evidence" value="ECO:0007669"/>
    <property type="project" value="UniProtKB-KW"/>
</dbReference>
<dbReference type="PANTHER" id="PTHR34001:SF3">
    <property type="entry name" value="BLL7405 PROTEIN"/>
    <property type="match status" value="1"/>
</dbReference>
<evidence type="ECO:0000313" key="13">
    <source>
        <dbReference type="Proteomes" id="UP000019801"/>
    </source>
</evidence>
<dbReference type="Proteomes" id="UP000019801">
    <property type="component" value="Chromosome I"/>
</dbReference>
<dbReference type="AlphaFoldDB" id="X5MHR9"/>
<dbReference type="GO" id="GO:0046930">
    <property type="term" value="C:pore complex"/>
    <property type="evidence" value="ECO:0007669"/>
    <property type="project" value="UniProtKB-KW"/>
</dbReference>
<dbReference type="SUPFAM" id="SSF56925">
    <property type="entry name" value="OMPA-like"/>
    <property type="match status" value="1"/>
</dbReference>
<evidence type="ECO:0000256" key="5">
    <source>
        <dbReference type="ARBA" id="ARBA00022729"/>
    </source>
</evidence>
<evidence type="ECO:0000256" key="8">
    <source>
        <dbReference type="ARBA" id="ARBA00023136"/>
    </source>
</evidence>
<evidence type="ECO:0000313" key="12">
    <source>
        <dbReference type="EMBL" id="CDO47120.1"/>
    </source>
</evidence>
<keyword evidence="2 11" id="KW-0813">Transport</keyword>
<evidence type="ECO:0000256" key="11">
    <source>
        <dbReference type="RuleBase" id="RU364005"/>
    </source>
</evidence>
<reference evidence="13" key="1">
    <citation type="submission" date="2013-11" db="EMBL/GenBank/DDBJ databases">
        <title>Genome sequencing of Bartonella spp. isolated from human blood.</title>
        <authorList>
            <person name="Raoult D."/>
        </authorList>
    </citation>
    <scope>NUCLEOTIDE SEQUENCE</scope>
    <source>
        <strain evidence="13">BM1374165</strain>
    </source>
</reference>
<dbReference type="EMBL" id="HG969191">
    <property type="protein sequence ID" value="CDO47120.1"/>
    <property type="molecule type" value="Genomic_DNA"/>
</dbReference>
<accession>X5MHR9</accession>
<dbReference type="KEGG" id="bhs:BM1374165_01121"/>
<dbReference type="PANTHER" id="PTHR34001">
    <property type="entry name" value="BLL7405 PROTEIN"/>
    <property type="match status" value="1"/>
</dbReference>
<name>X5MHR9_BARHN</name>
<protein>
    <recommendedName>
        <fullName evidence="11">Porin</fullName>
    </recommendedName>
</protein>
<gene>
    <name evidence="12" type="primary">hbpE</name>
    <name evidence="12" type="ORF">BM1374165_01121</name>
</gene>
<keyword evidence="7 11" id="KW-0626">Porin</keyword>
<comment type="similarity">
    <text evidence="10">Belongs to the Omp25/RopB family.</text>
</comment>